<dbReference type="Proteomes" id="UP000504638">
    <property type="component" value="Unplaced"/>
</dbReference>
<reference evidence="4" key="3">
    <citation type="submission" date="2025-04" db="UniProtKB">
        <authorList>
            <consortium name="RefSeq"/>
        </authorList>
    </citation>
    <scope>IDENTIFICATION</scope>
    <source>
        <strain evidence="4">CBS 781.70</strain>
    </source>
</reference>
<feature type="region of interest" description="Disordered" evidence="1">
    <location>
        <begin position="54"/>
        <end position="74"/>
    </location>
</feature>
<reference evidence="2 4" key="1">
    <citation type="submission" date="2020-01" db="EMBL/GenBank/DDBJ databases">
        <authorList>
            <consortium name="DOE Joint Genome Institute"/>
            <person name="Haridas S."/>
            <person name="Albert R."/>
            <person name="Binder M."/>
            <person name="Bloem J."/>
            <person name="Labutti K."/>
            <person name="Salamov A."/>
            <person name="Andreopoulos B."/>
            <person name="Baker S.E."/>
            <person name="Barry K."/>
            <person name="Bills G."/>
            <person name="Bluhm B.H."/>
            <person name="Cannon C."/>
            <person name="Castanera R."/>
            <person name="Culley D.E."/>
            <person name="Daum C."/>
            <person name="Ezra D."/>
            <person name="Gonzalez J.B."/>
            <person name="Henrissat B."/>
            <person name="Kuo A."/>
            <person name="Liang C."/>
            <person name="Lipzen A."/>
            <person name="Lutzoni F."/>
            <person name="Magnuson J."/>
            <person name="Mondo S."/>
            <person name="Nolan M."/>
            <person name="Ohm R."/>
            <person name="Pangilinan J."/>
            <person name="Park H.-J."/>
            <person name="Ramirez L."/>
            <person name="Alfaro M."/>
            <person name="Sun H."/>
            <person name="Tritt A."/>
            <person name="Yoshinaga Y."/>
            <person name="Zwiers L.-H."/>
            <person name="Turgeon B.G."/>
            <person name="Goodwin S.B."/>
            <person name="Spatafora J.W."/>
            <person name="Crous P.W."/>
            <person name="Grigoriev I.V."/>
        </authorList>
    </citation>
    <scope>NUCLEOTIDE SEQUENCE</scope>
    <source>
        <strain evidence="2 4">CBS 781.70</strain>
    </source>
</reference>
<evidence type="ECO:0000256" key="1">
    <source>
        <dbReference type="SAM" id="MobiDB-lite"/>
    </source>
</evidence>
<sequence>MRSTRLAVTCPLILAFHATLVASSFLTVTSRYQYKETTAQQQIISSRQTIKVRRVPEQNISSSTASPTSTGPPNATSWYQPIIWTAPTKCSTPFTVSTRAQITVPQAHLSSPDVLRPLLGDGHRTSNHPPHRFRPRLLRIVLLVPPHGAGPERPADRDRLLDPHHGVDIGLHSDIGFEIAGQSAGAEAAVGADAVRKEVEAVAEVGVSTHLSGPVVGPGAGARERGGKRSGSCRAWKRGRKVDGKTGVLDAENSQGGELSSIPPPPYTGPRGIRLLNCYEQGDILVALNIVVSSLAFPIVPQPINVTGYWLLCPTHCSSQPSLKS</sequence>
<evidence type="ECO:0000313" key="4">
    <source>
        <dbReference type="RefSeq" id="XP_033530497.1"/>
    </source>
</evidence>
<dbReference type="AlphaFoldDB" id="A0A6G1FT10"/>
<feature type="compositionally biased region" description="Low complexity" evidence="1">
    <location>
        <begin position="61"/>
        <end position="74"/>
    </location>
</feature>
<accession>A0A6G1FT10</accession>
<proteinExistence type="predicted"/>
<dbReference type="RefSeq" id="XP_033530497.1">
    <property type="nucleotide sequence ID" value="XM_033678300.1"/>
</dbReference>
<protein>
    <submittedName>
        <fullName evidence="2 4">Uncharacterized protein</fullName>
    </submittedName>
</protein>
<dbReference type="GeneID" id="54418870"/>
<dbReference type="EMBL" id="ML975178">
    <property type="protein sequence ID" value="KAF1808866.1"/>
    <property type="molecule type" value="Genomic_DNA"/>
</dbReference>
<organism evidence="2">
    <name type="scientific">Eremomyces bilateralis CBS 781.70</name>
    <dbReference type="NCBI Taxonomy" id="1392243"/>
    <lineage>
        <taxon>Eukaryota</taxon>
        <taxon>Fungi</taxon>
        <taxon>Dikarya</taxon>
        <taxon>Ascomycota</taxon>
        <taxon>Pezizomycotina</taxon>
        <taxon>Dothideomycetes</taxon>
        <taxon>Dothideomycetes incertae sedis</taxon>
        <taxon>Eremomycetales</taxon>
        <taxon>Eremomycetaceae</taxon>
        <taxon>Eremomyces</taxon>
    </lineage>
</organism>
<gene>
    <name evidence="2 4" type="ORF">P152DRAFT_452519</name>
</gene>
<name>A0A6G1FT10_9PEZI</name>
<evidence type="ECO:0000313" key="3">
    <source>
        <dbReference type="Proteomes" id="UP000504638"/>
    </source>
</evidence>
<reference evidence="4" key="2">
    <citation type="submission" date="2020-04" db="EMBL/GenBank/DDBJ databases">
        <authorList>
            <consortium name="NCBI Genome Project"/>
        </authorList>
    </citation>
    <scope>NUCLEOTIDE SEQUENCE</scope>
    <source>
        <strain evidence="4">CBS 781.70</strain>
    </source>
</reference>
<evidence type="ECO:0000313" key="2">
    <source>
        <dbReference type="EMBL" id="KAF1808866.1"/>
    </source>
</evidence>
<keyword evidence="3" id="KW-1185">Reference proteome</keyword>
<feature type="region of interest" description="Disordered" evidence="1">
    <location>
        <begin position="244"/>
        <end position="266"/>
    </location>
</feature>
<feature type="region of interest" description="Disordered" evidence="1">
    <location>
        <begin position="214"/>
        <end position="233"/>
    </location>
</feature>